<evidence type="ECO:0000313" key="2">
    <source>
        <dbReference type="EMBL" id="CAF4550505.1"/>
    </source>
</evidence>
<evidence type="ECO:0000313" key="3">
    <source>
        <dbReference type="Proteomes" id="UP000663866"/>
    </source>
</evidence>
<protein>
    <submittedName>
        <fullName evidence="2">Uncharacterized protein</fullName>
    </submittedName>
</protein>
<name>A0A820YIA6_9BILA</name>
<dbReference type="EMBL" id="CAJOBG010061158">
    <property type="protein sequence ID" value="CAF4550505.1"/>
    <property type="molecule type" value="Genomic_DNA"/>
</dbReference>
<sequence length="61" mass="7035">TSILNPIKPLSYYQTFLSSSELKDYFELIKNSNGPQINKNDRRLRSSSKAMVTRRQTGLID</sequence>
<comment type="caution">
    <text evidence="2">The sequence shown here is derived from an EMBL/GenBank/DDBJ whole genome shotgun (WGS) entry which is preliminary data.</text>
</comment>
<gene>
    <name evidence="2" type="ORF">OVN521_LOCUS43186</name>
</gene>
<evidence type="ECO:0000256" key="1">
    <source>
        <dbReference type="SAM" id="MobiDB-lite"/>
    </source>
</evidence>
<feature type="non-terminal residue" evidence="2">
    <location>
        <position position="61"/>
    </location>
</feature>
<keyword evidence="3" id="KW-1185">Reference proteome</keyword>
<feature type="region of interest" description="Disordered" evidence="1">
    <location>
        <begin position="36"/>
        <end position="61"/>
    </location>
</feature>
<dbReference type="Proteomes" id="UP000663866">
    <property type="component" value="Unassembled WGS sequence"/>
</dbReference>
<dbReference type="AlphaFoldDB" id="A0A820YIA6"/>
<accession>A0A820YIA6</accession>
<proteinExistence type="predicted"/>
<reference evidence="2" key="1">
    <citation type="submission" date="2021-02" db="EMBL/GenBank/DDBJ databases">
        <authorList>
            <person name="Nowell W R."/>
        </authorList>
    </citation>
    <scope>NUCLEOTIDE SEQUENCE</scope>
</reference>
<organism evidence="2 3">
    <name type="scientific">Rotaria magnacalcarata</name>
    <dbReference type="NCBI Taxonomy" id="392030"/>
    <lineage>
        <taxon>Eukaryota</taxon>
        <taxon>Metazoa</taxon>
        <taxon>Spiralia</taxon>
        <taxon>Gnathifera</taxon>
        <taxon>Rotifera</taxon>
        <taxon>Eurotatoria</taxon>
        <taxon>Bdelloidea</taxon>
        <taxon>Philodinida</taxon>
        <taxon>Philodinidae</taxon>
        <taxon>Rotaria</taxon>
    </lineage>
</organism>
<feature type="compositionally biased region" description="Polar residues" evidence="1">
    <location>
        <begin position="47"/>
        <end position="61"/>
    </location>
</feature>